<reference evidence="1" key="1">
    <citation type="submission" date="2022-12" db="EMBL/GenBank/DDBJ databases">
        <title>Paraconexibacter alkalitolerans sp. nov. and Baekduia alba sp. nov., isolated from soil and emended description of the genera Paraconexibacter (Chun et al., 2020) and Baekduia (An et al., 2020).</title>
        <authorList>
            <person name="Vieira S."/>
            <person name="Huber K.J."/>
            <person name="Geppert A."/>
            <person name="Wolf J."/>
            <person name="Neumann-Schaal M."/>
            <person name="Muesken M."/>
            <person name="Overmann J."/>
        </authorList>
    </citation>
    <scope>NUCLEOTIDE SEQUENCE</scope>
    <source>
        <strain evidence="1">AEG42_29</strain>
    </source>
</reference>
<dbReference type="KEGG" id="parq:DSM112329_02837"/>
<evidence type="ECO:0000313" key="1">
    <source>
        <dbReference type="EMBL" id="XAY05976.1"/>
    </source>
</evidence>
<name>A0AAU7AWK3_9ACTN</name>
<sequence>MRPLVFHHTTRGALHRYAHVPGSDVVVEESNWAVLCGDWPDDDRTPYMRHAVNNNNTEEVAVYLGLIWRLTQGRARHAIPCYYRDDATRILGEGCLFVAWEYEVDAEDVDSNSRDRGFIPARSAVPIRPEPTAFEWEHRAQAGLFRVDTYDDLVGVTRATLGDASAEISVFATAGGLRDDLVDALRAPRAPDLEDLLSEGDLFADLTIGVDIGNYDSLIIYSRDDITEQLAQLAQEYETAIDAYEARVPTVTTVESMLGELDRLARAQ</sequence>
<accession>A0AAU7AWK3</accession>
<dbReference type="EMBL" id="CP114014">
    <property type="protein sequence ID" value="XAY05976.1"/>
    <property type="molecule type" value="Genomic_DNA"/>
</dbReference>
<protein>
    <submittedName>
        <fullName evidence="1">Uncharacterized protein</fullName>
    </submittedName>
</protein>
<proteinExistence type="predicted"/>
<dbReference type="AlphaFoldDB" id="A0AAU7AWK3"/>
<dbReference type="RefSeq" id="WP_354697209.1">
    <property type="nucleotide sequence ID" value="NZ_CP114014.1"/>
</dbReference>
<gene>
    <name evidence="1" type="ORF">DSM112329_02837</name>
</gene>
<organism evidence="1">
    <name type="scientific">Paraconexibacter sp. AEG42_29</name>
    <dbReference type="NCBI Taxonomy" id="2997339"/>
    <lineage>
        <taxon>Bacteria</taxon>
        <taxon>Bacillati</taxon>
        <taxon>Actinomycetota</taxon>
        <taxon>Thermoleophilia</taxon>
        <taxon>Solirubrobacterales</taxon>
        <taxon>Paraconexibacteraceae</taxon>
        <taxon>Paraconexibacter</taxon>
    </lineage>
</organism>